<comment type="caution">
    <text evidence="1">The sequence shown here is derived from an EMBL/GenBank/DDBJ whole genome shotgun (WGS) entry which is preliminary data.</text>
</comment>
<dbReference type="Proteomes" id="UP000694240">
    <property type="component" value="Chromosome 1"/>
</dbReference>
<evidence type="ECO:0000313" key="1">
    <source>
        <dbReference type="EMBL" id="KAG7652405.1"/>
    </source>
</evidence>
<protein>
    <submittedName>
        <fullName evidence="1">Uncharacterized protein</fullName>
    </submittedName>
</protein>
<dbReference type="EMBL" id="JAEFBK010000001">
    <property type="protein sequence ID" value="KAG7652405.1"/>
    <property type="molecule type" value="Genomic_DNA"/>
</dbReference>
<gene>
    <name evidence="1" type="ORF">ISN45_At01g071490</name>
</gene>
<evidence type="ECO:0000313" key="2">
    <source>
        <dbReference type="Proteomes" id="UP000694240"/>
    </source>
</evidence>
<sequence>MMSTNAPKLSSKTSGDNFLFSNDIHTQSKRQTHAWTLLKLFTKTEIREDRELGVDELADIESRAGTSHLASERDNGEAVAVADLNHEGIRVVEEELVHLDASFFHHCSHILYLQLLELLLHCFHAFALHSTHILLSNICPY</sequence>
<keyword evidence="2" id="KW-1185">Reference proteome</keyword>
<organism evidence="1 2">
    <name type="scientific">Arabidopsis thaliana x Arabidopsis arenosa</name>
    <dbReference type="NCBI Taxonomy" id="1240361"/>
    <lineage>
        <taxon>Eukaryota</taxon>
        <taxon>Viridiplantae</taxon>
        <taxon>Streptophyta</taxon>
        <taxon>Embryophyta</taxon>
        <taxon>Tracheophyta</taxon>
        <taxon>Spermatophyta</taxon>
        <taxon>Magnoliopsida</taxon>
        <taxon>eudicotyledons</taxon>
        <taxon>Gunneridae</taxon>
        <taxon>Pentapetalae</taxon>
        <taxon>rosids</taxon>
        <taxon>malvids</taxon>
        <taxon>Brassicales</taxon>
        <taxon>Brassicaceae</taxon>
        <taxon>Camelineae</taxon>
        <taxon>Arabidopsis</taxon>
    </lineage>
</organism>
<proteinExistence type="predicted"/>
<name>A0A8T2GY44_9BRAS</name>
<dbReference type="AlphaFoldDB" id="A0A8T2GY44"/>
<reference evidence="1 2" key="1">
    <citation type="submission" date="2020-12" db="EMBL/GenBank/DDBJ databases">
        <title>Concerted genomic and epigenomic changes stabilize Arabidopsis allopolyploids.</title>
        <authorList>
            <person name="Chen Z."/>
        </authorList>
    </citation>
    <scope>NUCLEOTIDE SEQUENCE [LARGE SCALE GENOMIC DNA]</scope>
    <source>
        <strain evidence="1">Allo738</strain>
        <tissue evidence="1">Leaf</tissue>
    </source>
</reference>
<accession>A0A8T2GY44</accession>